<dbReference type="PROSITE" id="PS51257">
    <property type="entry name" value="PROKAR_LIPOPROTEIN"/>
    <property type="match status" value="1"/>
</dbReference>
<name>A0A7S4R272_9STRA</name>
<dbReference type="AlphaFoldDB" id="A0A7S4R272"/>
<feature type="chain" id="PRO_5030873535" evidence="1">
    <location>
        <begin position="22"/>
        <end position="560"/>
    </location>
</feature>
<sequence length="560" mass="63880">MRKLSFLYVVAFSTLSCTASAHGALEGCELGNSGNIADSYRWNEAKRLVETLLPFAEATGVIDGELGMFQKLLEDAKTIFGNELILNRTTGPTFIKKSGSEEDIGFSPEEDDDIDMPHADRFFREIRYILDDEECMSGTLDVESPAFNMEDVIRLFDKCRLVHLRNFYPKKMLMDYKRNITSYVQGIASGRISEEGKTSYSGEMYYFSERTPYRYDLCFTEDLVNEELLLNDLLMDILRHPFVLDEKMNMLDFGVILAEPGAPVGHWHRDSGDYIFPISFSTSDVAGHDLPPFAVAVITPLLNVTMKHGPTEFCMGSSNLAGLDSLFLEDIPVKDPALRELRDLFVECTDICCPAEAWRTPLLSFGDVLLFDYSLFHRGGHNDSPDLRALIYNTYSRPWYKDPNFSMMDKEVHATESPLASFSETMQEMMRNVRLAIPNKIKPEDPNVLATIKLDDLEKLKQFRQRNNDFEEDYDYEDDDTFWEFVMSNVDVDIEGLEVCIRFTETETDCHPFDRGMDLTIATEAGTEVRVVAPDGREIKKITTEADQEQVIISSLNTKW</sequence>
<organism evidence="2">
    <name type="scientific">Ditylum brightwellii</name>
    <dbReference type="NCBI Taxonomy" id="49249"/>
    <lineage>
        <taxon>Eukaryota</taxon>
        <taxon>Sar</taxon>
        <taxon>Stramenopiles</taxon>
        <taxon>Ochrophyta</taxon>
        <taxon>Bacillariophyta</taxon>
        <taxon>Mediophyceae</taxon>
        <taxon>Lithodesmiophycidae</taxon>
        <taxon>Lithodesmiales</taxon>
        <taxon>Lithodesmiaceae</taxon>
        <taxon>Ditylum</taxon>
    </lineage>
</organism>
<dbReference type="InterPro" id="IPR008775">
    <property type="entry name" value="Phytyl_CoA_dOase-like"/>
</dbReference>
<evidence type="ECO:0000313" key="2">
    <source>
        <dbReference type="EMBL" id="CAE4600615.1"/>
    </source>
</evidence>
<dbReference type="InterPro" id="IPR051961">
    <property type="entry name" value="Fungal_Metabolite_Diox"/>
</dbReference>
<dbReference type="SUPFAM" id="SSF51197">
    <property type="entry name" value="Clavaminate synthase-like"/>
    <property type="match status" value="1"/>
</dbReference>
<dbReference type="Gene3D" id="2.60.120.620">
    <property type="entry name" value="q2cbj1_9rhob like domain"/>
    <property type="match status" value="1"/>
</dbReference>
<feature type="signal peptide" evidence="1">
    <location>
        <begin position="1"/>
        <end position="21"/>
    </location>
</feature>
<dbReference type="EMBL" id="HBNS01014215">
    <property type="protein sequence ID" value="CAE4600615.1"/>
    <property type="molecule type" value="Transcribed_RNA"/>
</dbReference>
<reference evidence="2" key="1">
    <citation type="submission" date="2021-01" db="EMBL/GenBank/DDBJ databases">
        <authorList>
            <person name="Corre E."/>
            <person name="Pelletier E."/>
            <person name="Niang G."/>
            <person name="Scheremetjew M."/>
            <person name="Finn R."/>
            <person name="Kale V."/>
            <person name="Holt S."/>
            <person name="Cochrane G."/>
            <person name="Meng A."/>
            <person name="Brown T."/>
            <person name="Cohen L."/>
        </authorList>
    </citation>
    <scope>NUCLEOTIDE SEQUENCE</scope>
    <source>
        <strain evidence="2">GSO104</strain>
    </source>
</reference>
<accession>A0A7S4R272</accession>
<keyword evidence="1" id="KW-0732">Signal</keyword>
<dbReference type="PANTHER" id="PTHR37563:SF2">
    <property type="entry name" value="PHYTANOYL-COA DIOXYGENASE FAMILY PROTEIN (AFU_ORTHOLOGUE AFUA_2G03330)"/>
    <property type="match status" value="1"/>
</dbReference>
<gene>
    <name evidence="2" type="ORF">DBRI00130_LOCUS11449</name>
</gene>
<proteinExistence type="predicted"/>
<dbReference type="PANTHER" id="PTHR37563">
    <property type="entry name" value="PHYTANOYL-COA DIOXYGENASE FAMILY PROTEIN (AFU_ORTHOLOGUE AFUA_2G03330)"/>
    <property type="match status" value="1"/>
</dbReference>
<protein>
    <submittedName>
        <fullName evidence="2">Uncharacterized protein</fullName>
    </submittedName>
</protein>
<dbReference type="Pfam" id="PF05721">
    <property type="entry name" value="PhyH"/>
    <property type="match status" value="1"/>
</dbReference>
<evidence type="ECO:0000256" key="1">
    <source>
        <dbReference type="SAM" id="SignalP"/>
    </source>
</evidence>